<dbReference type="GO" id="GO:0005886">
    <property type="term" value="C:plasma membrane"/>
    <property type="evidence" value="ECO:0007669"/>
    <property type="project" value="UniProtKB-SubCell"/>
</dbReference>
<evidence type="ECO:0000256" key="1">
    <source>
        <dbReference type="ARBA" id="ARBA00004651"/>
    </source>
</evidence>
<dbReference type="GO" id="GO:0015293">
    <property type="term" value="F:symporter activity"/>
    <property type="evidence" value="ECO:0007669"/>
    <property type="project" value="UniProtKB-KW"/>
</dbReference>
<evidence type="ECO:0008006" key="12">
    <source>
        <dbReference type="Google" id="ProtNLM"/>
    </source>
</evidence>
<feature type="transmembrane region" description="Helical" evidence="9">
    <location>
        <begin position="82"/>
        <end position="106"/>
    </location>
</feature>
<dbReference type="PANTHER" id="PTHR45826:SF8">
    <property type="entry name" value="CATIONIC AMINO ACID TRANSPORTER"/>
    <property type="match status" value="1"/>
</dbReference>
<evidence type="ECO:0000256" key="2">
    <source>
        <dbReference type="ARBA" id="ARBA00022448"/>
    </source>
</evidence>
<keyword evidence="4 9" id="KW-0812">Transmembrane</keyword>
<keyword evidence="2" id="KW-0813">Transport</keyword>
<evidence type="ECO:0000256" key="5">
    <source>
        <dbReference type="ARBA" id="ARBA00022847"/>
    </source>
</evidence>
<evidence type="ECO:0000256" key="7">
    <source>
        <dbReference type="ARBA" id="ARBA00023136"/>
    </source>
</evidence>
<evidence type="ECO:0000313" key="11">
    <source>
        <dbReference type="Proteomes" id="UP001154282"/>
    </source>
</evidence>
<dbReference type="Gene3D" id="1.20.1740.10">
    <property type="entry name" value="Amino acid/polyamine transporter I"/>
    <property type="match status" value="1"/>
</dbReference>
<keyword evidence="11" id="KW-1185">Reference proteome</keyword>
<keyword evidence="5" id="KW-0769">Symport</keyword>
<dbReference type="GO" id="GO:0015203">
    <property type="term" value="F:polyamine transmembrane transporter activity"/>
    <property type="evidence" value="ECO:0007669"/>
    <property type="project" value="UniProtKB-ARBA"/>
</dbReference>
<dbReference type="EMBL" id="CAMGYJ010000008">
    <property type="protein sequence ID" value="CAI0466281.1"/>
    <property type="molecule type" value="Genomic_DNA"/>
</dbReference>
<keyword evidence="6 9" id="KW-1133">Transmembrane helix</keyword>
<feature type="transmembrane region" description="Helical" evidence="9">
    <location>
        <begin position="344"/>
        <end position="362"/>
    </location>
</feature>
<proteinExistence type="inferred from homology"/>
<protein>
    <recommendedName>
        <fullName evidence="12">Polyamine transporter</fullName>
    </recommendedName>
</protein>
<sequence>RPVLRSLGLPHLSLYLVHPGGPNHRRAFHDLHGQRRVRPLGPTGFRPILRIPNGLVEVPQRRHQRRRLPRPLHRLRREGLNIVGYAAVILGLISLSPFILMCLIAIPKIRPKRWLSLGQPGVKKNWNLFFNTLFWNLNFWDNISTLAGEVDKPGKAFPVALPVAVTITCLSYLLPLFAVTGAVDVPQAEWGSGFHATAAELIAGKWLKIWLEIGAALSAIGLYEAQLSSCSFQILGMAELGILPKFFATRSKWFHTPWVGIIVPTALTIGVSFLQFTDIISSANFIYSLSMLLEFSSFLRLRYKMPELERPYRIPMRLPLLCVFCLIPCVFLVLLMVIATRTVYMVSGLMTAGAILWFLMMWQLRKHNCCVFVVDQGHQASTNQPNS</sequence>
<dbReference type="InterPro" id="IPR002293">
    <property type="entry name" value="AA/rel_permease1"/>
</dbReference>
<organism evidence="10 11">
    <name type="scientific">Linum tenue</name>
    <dbReference type="NCBI Taxonomy" id="586396"/>
    <lineage>
        <taxon>Eukaryota</taxon>
        <taxon>Viridiplantae</taxon>
        <taxon>Streptophyta</taxon>
        <taxon>Embryophyta</taxon>
        <taxon>Tracheophyta</taxon>
        <taxon>Spermatophyta</taxon>
        <taxon>Magnoliopsida</taxon>
        <taxon>eudicotyledons</taxon>
        <taxon>Gunneridae</taxon>
        <taxon>Pentapetalae</taxon>
        <taxon>rosids</taxon>
        <taxon>fabids</taxon>
        <taxon>Malpighiales</taxon>
        <taxon>Linaceae</taxon>
        <taxon>Linum</taxon>
    </lineage>
</organism>
<evidence type="ECO:0000313" key="10">
    <source>
        <dbReference type="EMBL" id="CAI0466281.1"/>
    </source>
</evidence>
<comment type="subcellular location">
    <subcellularLocation>
        <location evidence="1">Cell membrane</location>
        <topology evidence="1">Multi-pass membrane protein</topology>
    </subcellularLocation>
</comment>
<dbReference type="AlphaFoldDB" id="A0AAV0P7E5"/>
<evidence type="ECO:0000256" key="6">
    <source>
        <dbReference type="ARBA" id="ARBA00022989"/>
    </source>
</evidence>
<evidence type="ECO:0000256" key="4">
    <source>
        <dbReference type="ARBA" id="ARBA00022692"/>
    </source>
</evidence>
<feature type="transmembrane region" description="Helical" evidence="9">
    <location>
        <begin position="279"/>
        <end position="299"/>
    </location>
</feature>
<keyword evidence="7 9" id="KW-0472">Membrane</keyword>
<keyword evidence="3" id="KW-1003">Cell membrane</keyword>
<evidence type="ECO:0000256" key="8">
    <source>
        <dbReference type="ARBA" id="ARBA00024041"/>
    </source>
</evidence>
<feature type="transmembrane region" description="Helical" evidence="9">
    <location>
        <begin position="253"/>
        <end position="273"/>
    </location>
</feature>
<reference evidence="10" key="1">
    <citation type="submission" date="2022-08" db="EMBL/GenBank/DDBJ databases">
        <authorList>
            <person name="Gutierrez-Valencia J."/>
        </authorList>
    </citation>
    <scope>NUCLEOTIDE SEQUENCE</scope>
</reference>
<accession>A0AAV0P7E5</accession>
<comment type="similarity">
    <text evidence="8">Belongs to the amino acid-polyamine-organocation (APC) superfamily. Polyamine:cation symporter (PHS) (TC 2.A.3.12) family.</text>
</comment>
<feature type="transmembrane region" description="Helical" evidence="9">
    <location>
        <begin position="320"/>
        <end position="338"/>
    </location>
</feature>
<name>A0AAV0P7E5_9ROSI</name>
<feature type="non-terminal residue" evidence="10">
    <location>
        <position position="1"/>
    </location>
</feature>
<evidence type="ECO:0000256" key="3">
    <source>
        <dbReference type="ARBA" id="ARBA00022475"/>
    </source>
</evidence>
<dbReference type="Proteomes" id="UP001154282">
    <property type="component" value="Unassembled WGS sequence"/>
</dbReference>
<gene>
    <name evidence="10" type="ORF">LITE_LOCUS36971</name>
</gene>
<dbReference type="Pfam" id="PF13520">
    <property type="entry name" value="AA_permease_2"/>
    <property type="match status" value="1"/>
</dbReference>
<comment type="caution">
    <text evidence="10">The sequence shown here is derived from an EMBL/GenBank/DDBJ whole genome shotgun (WGS) entry which is preliminary data.</text>
</comment>
<evidence type="ECO:0000256" key="9">
    <source>
        <dbReference type="SAM" id="Phobius"/>
    </source>
</evidence>
<dbReference type="PANTHER" id="PTHR45826">
    <property type="entry name" value="POLYAMINE TRANSPORTER PUT1"/>
    <property type="match status" value="1"/>
</dbReference>
<dbReference type="InterPro" id="IPR044566">
    <property type="entry name" value="RMV1-like"/>
</dbReference>